<evidence type="ECO:0000256" key="1">
    <source>
        <dbReference type="ARBA" id="ARBA00012493"/>
    </source>
</evidence>
<keyword evidence="8" id="KW-0695">RNA-directed DNA polymerase</keyword>
<proteinExistence type="predicted"/>
<dbReference type="InterPro" id="IPR043128">
    <property type="entry name" value="Rev_trsase/Diguanyl_cyclase"/>
</dbReference>
<dbReference type="Gene3D" id="1.10.340.70">
    <property type="match status" value="1"/>
</dbReference>
<evidence type="ECO:0000256" key="3">
    <source>
        <dbReference type="ARBA" id="ARBA00022679"/>
    </source>
</evidence>
<dbReference type="PANTHER" id="PTHR37984:SF5">
    <property type="entry name" value="PROTEIN NYNRIN-LIKE"/>
    <property type="match status" value="1"/>
</dbReference>
<accession>A0A5S6QQZ7</accession>
<evidence type="ECO:0000256" key="7">
    <source>
        <dbReference type="ARBA" id="ARBA00022801"/>
    </source>
</evidence>
<keyword evidence="9" id="KW-0511">Multifunctional enzyme</keyword>
<dbReference type="GO" id="GO:0003964">
    <property type="term" value="F:RNA-directed DNA polymerase activity"/>
    <property type="evidence" value="ECO:0007669"/>
    <property type="project" value="UniProtKB-KW"/>
</dbReference>
<feature type="domain" description="Reverse transcriptase" evidence="10">
    <location>
        <begin position="76"/>
        <end position="306"/>
    </location>
</feature>
<evidence type="ECO:0000256" key="8">
    <source>
        <dbReference type="ARBA" id="ARBA00022918"/>
    </source>
</evidence>
<keyword evidence="4" id="KW-0548">Nucleotidyltransferase</keyword>
<evidence type="ECO:0000313" key="11">
    <source>
        <dbReference type="Proteomes" id="UP000046395"/>
    </source>
</evidence>
<dbReference type="InterPro" id="IPR050951">
    <property type="entry name" value="Retrovirus_Pol_polyprotein"/>
</dbReference>
<keyword evidence="2" id="KW-0645">Protease</keyword>
<dbReference type="WBParaSite" id="TMUE_2000009771.1">
    <property type="protein sequence ID" value="TMUE_2000009771.1"/>
    <property type="gene ID" value="WBGene00300729"/>
</dbReference>
<evidence type="ECO:0000256" key="2">
    <source>
        <dbReference type="ARBA" id="ARBA00022670"/>
    </source>
</evidence>
<evidence type="ECO:0000256" key="9">
    <source>
        <dbReference type="ARBA" id="ARBA00023268"/>
    </source>
</evidence>
<dbReference type="PROSITE" id="PS50878">
    <property type="entry name" value="RT_POL"/>
    <property type="match status" value="1"/>
</dbReference>
<evidence type="ECO:0000256" key="4">
    <source>
        <dbReference type="ARBA" id="ARBA00022695"/>
    </source>
</evidence>
<organism evidence="11 12">
    <name type="scientific">Trichuris muris</name>
    <name type="common">Mouse whipworm</name>
    <dbReference type="NCBI Taxonomy" id="70415"/>
    <lineage>
        <taxon>Eukaryota</taxon>
        <taxon>Metazoa</taxon>
        <taxon>Ecdysozoa</taxon>
        <taxon>Nematoda</taxon>
        <taxon>Enoplea</taxon>
        <taxon>Dorylaimia</taxon>
        <taxon>Trichinellida</taxon>
        <taxon>Trichuridae</taxon>
        <taxon>Trichuris</taxon>
    </lineage>
</organism>
<keyword evidence="5" id="KW-0540">Nuclease</keyword>
<keyword evidence="6" id="KW-0255">Endonuclease</keyword>
<name>A0A5S6QQZ7_TRIMR</name>
<keyword evidence="3" id="KW-0808">Transferase</keyword>
<dbReference type="InterPro" id="IPR041577">
    <property type="entry name" value="RT_RNaseH_2"/>
</dbReference>
<dbReference type="AlphaFoldDB" id="A0A5S6QQZ7"/>
<reference evidence="12" key="1">
    <citation type="submission" date="2019-12" db="UniProtKB">
        <authorList>
            <consortium name="WormBaseParasite"/>
        </authorList>
    </citation>
    <scope>IDENTIFICATION</scope>
</reference>
<dbReference type="Pfam" id="PF17919">
    <property type="entry name" value="RT_RNaseH_2"/>
    <property type="match status" value="1"/>
</dbReference>
<dbReference type="STRING" id="70415.A0A5S6QQZ7"/>
<evidence type="ECO:0000259" key="10">
    <source>
        <dbReference type="PROSITE" id="PS50878"/>
    </source>
</evidence>
<dbReference type="EC" id="2.7.7.49" evidence="1"/>
<dbReference type="InterPro" id="IPR043502">
    <property type="entry name" value="DNA/RNA_pol_sf"/>
</dbReference>
<dbReference type="GO" id="GO:0008233">
    <property type="term" value="F:peptidase activity"/>
    <property type="evidence" value="ECO:0007669"/>
    <property type="project" value="UniProtKB-KW"/>
</dbReference>
<dbReference type="InterPro" id="IPR041588">
    <property type="entry name" value="Integrase_H2C2"/>
</dbReference>
<dbReference type="PANTHER" id="PTHR37984">
    <property type="entry name" value="PROTEIN CBG26694"/>
    <property type="match status" value="1"/>
</dbReference>
<dbReference type="FunFam" id="3.10.10.10:FF:000007">
    <property type="entry name" value="Retrovirus-related Pol polyprotein from transposon 17.6-like Protein"/>
    <property type="match status" value="1"/>
</dbReference>
<evidence type="ECO:0000313" key="12">
    <source>
        <dbReference type="WBParaSite" id="TMUE_2000009771.1"/>
    </source>
</evidence>
<protein>
    <recommendedName>
        <fullName evidence="1">RNA-directed DNA polymerase</fullName>
        <ecNumber evidence="1">2.7.7.49</ecNumber>
    </recommendedName>
</protein>
<dbReference type="Pfam" id="PF00078">
    <property type="entry name" value="RVT_1"/>
    <property type="match status" value="1"/>
</dbReference>
<dbReference type="FunFam" id="3.30.70.270:FF:000020">
    <property type="entry name" value="Transposon Tf2-6 polyprotein-like Protein"/>
    <property type="match status" value="1"/>
</dbReference>
<dbReference type="InterPro" id="IPR000477">
    <property type="entry name" value="RT_dom"/>
</dbReference>
<dbReference type="CDD" id="cd01647">
    <property type="entry name" value="RT_LTR"/>
    <property type="match status" value="1"/>
</dbReference>
<dbReference type="GO" id="GO:0004519">
    <property type="term" value="F:endonuclease activity"/>
    <property type="evidence" value="ECO:0007669"/>
    <property type="project" value="UniProtKB-KW"/>
</dbReference>
<keyword evidence="7" id="KW-0378">Hydrolase</keyword>
<dbReference type="Pfam" id="PF17921">
    <property type="entry name" value="Integrase_H2C2"/>
    <property type="match status" value="1"/>
</dbReference>
<sequence length="619" mass="69973">MLRAANGTLIDVFETGKFREVDLGLGRTYPFNFNVAAVPTAILGADFLRRHGLMPDLRAARLVDTTTHLSVDCSGASRKVSTAIVHITVEGDRLLPPKDGKDFQHIRCSPVFRYLCETSGDQRAAQPRDTGALLFAMGQPNSSCAQRQRQHPKTKTKVGCYERLNAITIPDKYPIPDIQTFADRLHRATIFSKIDLARAYSQIRMSPLDQRKTAIITPFGLYEYTRMPFGLRSAAQTFQRLMDAVFRGLPRVFVYIDDILVFSRSPQEHKADLDEVLRRLRKYRMTVRPEKCVFGQAEVEFLGFRLSKAGLQPLPEKVRDLLELPHPTSVAECRRFIGVVNYYHRFIPKLASALLPLYQLANLPKRQCFRWLPVHDKAFQEAKRSLATASSLAFPHPQAPIQVIADASGEAVGAVMQQLQGGRWVPIALPFAQTVRRAAQVEHRRQRVIRPDLQFCTDHKPLTYAFTSKSERSARVQRQLAFLSEFSTNIRHIEGDNNVVSDCLSRPPQVVSAITDDIGLADYKEFAEEQQKSADISDFAANRSLTIERRRVPGTSVPLLVDVSTGSDRPLVPHSLKRSVFERIHNLHHPGVRATKRLLTERFVWQGMSSDIALWCKTL</sequence>
<dbReference type="GO" id="GO:0006508">
    <property type="term" value="P:proteolysis"/>
    <property type="evidence" value="ECO:0007669"/>
    <property type="project" value="UniProtKB-KW"/>
</dbReference>
<evidence type="ECO:0000256" key="6">
    <source>
        <dbReference type="ARBA" id="ARBA00022759"/>
    </source>
</evidence>
<dbReference type="SUPFAM" id="SSF56672">
    <property type="entry name" value="DNA/RNA polymerases"/>
    <property type="match status" value="1"/>
</dbReference>
<dbReference type="Proteomes" id="UP000046395">
    <property type="component" value="Unassembled WGS sequence"/>
</dbReference>
<dbReference type="Gene3D" id="3.30.70.270">
    <property type="match status" value="2"/>
</dbReference>
<keyword evidence="11" id="KW-1185">Reference proteome</keyword>
<dbReference type="Gene3D" id="3.10.10.10">
    <property type="entry name" value="HIV Type 1 Reverse Transcriptase, subunit A, domain 1"/>
    <property type="match status" value="1"/>
</dbReference>
<evidence type="ECO:0000256" key="5">
    <source>
        <dbReference type="ARBA" id="ARBA00022722"/>
    </source>
</evidence>